<reference evidence="5" key="1">
    <citation type="submission" date="2017-04" db="EMBL/GenBank/DDBJ databases">
        <title>Complete Genome Sequences of Twelve Strains of a Stable Defined Moderately Diverse Mouse Microbiota 2 (sDMDMm2).</title>
        <authorList>
            <person name="Uchimura Y."/>
            <person name="Wyss M."/>
            <person name="Brugiroux S."/>
            <person name="Limenitakis J.P."/>
            <person name="Stecher B."/>
            <person name="McCoy K.D."/>
            <person name="Macpherson A.J."/>
        </authorList>
    </citation>
    <scope>NUCLEOTIDE SEQUENCE</scope>
    <source>
        <strain evidence="5">YL58</strain>
    </source>
</reference>
<dbReference type="KEGG" id="byl:A4V09_00010"/>
<evidence type="ECO:0000256" key="2">
    <source>
        <dbReference type="ARBA" id="ARBA00023125"/>
    </source>
</evidence>
<dbReference type="InterPro" id="IPR020449">
    <property type="entry name" value="Tscrpt_reg_AraC-type_HTH"/>
</dbReference>
<evidence type="ECO:0000313" key="5">
    <source>
        <dbReference type="EMBL" id="ANU78478.2"/>
    </source>
</evidence>
<dbReference type="OrthoDB" id="9799319at2"/>
<dbReference type="GO" id="GO:0043565">
    <property type="term" value="F:sequence-specific DNA binding"/>
    <property type="evidence" value="ECO:0007669"/>
    <property type="project" value="InterPro"/>
</dbReference>
<dbReference type="Gene3D" id="1.10.10.60">
    <property type="entry name" value="Homeodomain-like"/>
    <property type="match status" value="2"/>
</dbReference>
<dbReference type="PANTHER" id="PTHR43280:SF2">
    <property type="entry name" value="HTH-TYPE TRANSCRIPTIONAL REGULATOR EXSA"/>
    <property type="match status" value="1"/>
</dbReference>
<dbReference type="PROSITE" id="PS00041">
    <property type="entry name" value="HTH_ARAC_FAMILY_1"/>
    <property type="match status" value="1"/>
</dbReference>
<dbReference type="SUPFAM" id="SSF46689">
    <property type="entry name" value="Homeodomain-like"/>
    <property type="match status" value="2"/>
</dbReference>
<dbReference type="RefSeq" id="WP_084043366.1">
    <property type="nucleotide sequence ID" value="NZ_CP015405.2"/>
</dbReference>
<dbReference type="InterPro" id="IPR009057">
    <property type="entry name" value="Homeodomain-like_sf"/>
</dbReference>
<keyword evidence="2" id="KW-0238">DNA-binding</keyword>
<proteinExistence type="predicted"/>
<dbReference type="Proteomes" id="UP000092574">
    <property type="component" value="Chromosome"/>
</dbReference>
<dbReference type="PROSITE" id="PS01124">
    <property type="entry name" value="HTH_ARAC_FAMILY_2"/>
    <property type="match status" value="1"/>
</dbReference>
<dbReference type="Pfam" id="PF02311">
    <property type="entry name" value="AraC_binding"/>
    <property type="match status" value="1"/>
</dbReference>
<dbReference type="STRING" id="1796616.A4V09_00010"/>
<dbReference type="SMART" id="SM00342">
    <property type="entry name" value="HTH_ARAC"/>
    <property type="match status" value="1"/>
</dbReference>
<keyword evidence="1" id="KW-0805">Transcription regulation</keyword>
<dbReference type="PANTHER" id="PTHR43280">
    <property type="entry name" value="ARAC-FAMILY TRANSCRIPTIONAL REGULATOR"/>
    <property type="match status" value="1"/>
</dbReference>
<keyword evidence="6" id="KW-1185">Reference proteome</keyword>
<dbReference type="InterPro" id="IPR003313">
    <property type="entry name" value="AraC-bd"/>
</dbReference>
<dbReference type="Gene3D" id="2.60.120.10">
    <property type="entry name" value="Jelly Rolls"/>
    <property type="match status" value="1"/>
</dbReference>
<dbReference type="EMBL" id="CP015405">
    <property type="protein sequence ID" value="ANU78478.2"/>
    <property type="molecule type" value="Genomic_DNA"/>
</dbReference>
<dbReference type="GO" id="GO:0003700">
    <property type="term" value="F:DNA-binding transcription factor activity"/>
    <property type="evidence" value="ECO:0007669"/>
    <property type="project" value="InterPro"/>
</dbReference>
<evidence type="ECO:0000313" key="6">
    <source>
        <dbReference type="Proteomes" id="UP000092574"/>
    </source>
</evidence>
<sequence>MTFTIAENKIIKEKLLSKKLFGMAGNKAGRDMIEILDGLHETINYGDSLGVRMYHNVEYEDYPEHWHTGIEIIMPLTLDYTIIVGGKRYHLGRGDIIIINSGVLHALEAPPAGERIILQFDSLLLYNLKGMETLLSLLPEIIIFTEKSEPELYPYVYQRMKKIIREYDEKKTFCEIVIYAALLEIFVKLGRDFTDRAMESGETADRARQKEYLETIMRACNHINAHYQENITLEETAAVCGFSKFHFTRIFKQYMDMTFYEYLNAKRVKCAEGLLYSTQMSVTDIALNSGFSSLSAFNRTFKSVNDCSPSEFRNKRVAELANCK</sequence>
<evidence type="ECO:0000256" key="1">
    <source>
        <dbReference type="ARBA" id="ARBA00023015"/>
    </source>
</evidence>
<keyword evidence="3" id="KW-0804">Transcription</keyword>
<organism evidence="5 6">
    <name type="scientific">Blautia pseudococcoides</name>
    <dbReference type="NCBI Taxonomy" id="1796616"/>
    <lineage>
        <taxon>Bacteria</taxon>
        <taxon>Bacillati</taxon>
        <taxon>Bacillota</taxon>
        <taxon>Clostridia</taxon>
        <taxon>Lachnospirales</taxon>
        <taxon>Lachnospiraceae</taxon>
        <taxon>Blautia</taxon>
    </lineage>
</organism>
<dbReference type="Pfam" id="PF12833">
    <property type="entry name" value="HTH_18"/>
    <property type="match status" value="1"/>
</dbReference>
<dbReference type="PRINTS" id="PR00032">
    <property type="entry name" value="HTHARAC"/>
</dbReference>
<evidence type="ECO:0000256" key="3">
    <source>
        <dbReference type="ARBA" id="ARBA00023163"/>
    </source>
</evidence>
<dbReference type="InterPro" id="IPR018062">
    <property type="entry name" value="HTH_AraC-typ_CS"/>
</dbReference>
<feature type="domain" description="HTH araC/xylS-type" evidence="4">
    <location>
        <begin position="217"/>
        <end position="315"/>
    </location>
</feature>
<dbReference type="InterPro" id="IPR014710">
    <property type="entry name" value="RmlC-like_jellyroll"/>
</dbReference>
<dbReference type="InterPro" id="IPR018060">
    <property type="entry name" value="HTH_AraC"/>
</dbReference>
<dbReference type="InterPro" id="IPR037923">
    <property type="entry name" value="HTH-like"/>
</dbReference>
<dbReference type="SUPFAM" id="SSF51215">
    <property type="entry name" value="Regulatory protein AraC"/>
    <property type="match status" value="1"/>
</dbReference>
<accession>A0A1C7IHD7</accession>
<dbReference type="AlphaFoldDB" id="A0A1C7IHD7"/>
<evidence type="ECO:0000259" key="4">
    <source>
        <dbReference type="PROSITE" id="PS01124"/>
    </source>
</evidence>
<name>A0A1C7IHD7_9FIRM</name>
<gene>
    <name evidence="5" type="ORF">A4V09_00010</name>
</gene>
<protein>
    <recommendedName>
        <fullName evidence="4">HTH araC/xylS-type domain-containing protein</fullName>
    </recommendedName>
</protein>